<dbReference type="PANTHER" id="PTHR23308">
    <property type="entry name" value="NUCLEAR INHIBITOR OF PROTEIN PHOSPHATASE-1"/>
    <property type="match status" value="1"/>
</dbReference>
<evidence type="ECO:0000259" key="2">
    <source>
        <dbReference type="PROSITE" id="PS50006"/>
    </source>
</evidence>
<protein>
    <recommendedName>
        <fullName evidence="2">FHA domain-containing protein</fullName>
    </recommendedName>
</protein>
<comment type="caution">
    <text evidence="3">The sequence shown here is derived from an EMBL/GenBank/DDBJ whole genome shotgun (WGS) entry which is preliminary data.</text>
</comment>
<feature type="domain" description="FHA" evidence="2">
    <location>
        <begin position="108"/>
        <end position="159"/>
    </location>
</feature>
<dbReference type="InterPro" id="IPR008984">
    <property type="entry name" value="SMAD_FHA_dom_sf"/>
</dbReference>
<keyword evidence="1" id="KW-0597">Phosphoprotein</keyword>
<evidence type="ECO:0000313" key="3">
    <source>
        <dbReference type="EMBL" id="GID65565.1"/>
    </source>
</evidence>
<dbReference type="Proteomes" id="UP000619479">
    <property type="component" value="Unassembled WGS sequence"/>
</dbReference>
<dbReference type="PROSITE" id="PS50006">
    <property type="entry name" value="FHA_DOMAIN"/>
    <property type="match status" value="1"/>
</dbReference>
<dbReference type="Pfam" id="PF00498">
    <property type="entry name" value="FHA"/>
    <property type="match status" value="1"/>
</dbReference>
<dbReference type="InterPro" id="IPR050923">
    <property type="entry name" value="Cell_Proc_Reg/RNA_Proc"/>
</dbReference>
<dbReference type="SUPFAM" id="SSF49879">
    <property type="entry name" value="SMAD/FHA domain"/>
    <property type="match status" value="1"/>
</dbReference>
<name>A0A919IGE4_9ACTN</name>
<keyword evidence="4" id="KW-1185">Reference proteome</keyword>
<gene>
    <name evidence="3" type="ORF">Acy02nite_34460</name>
</gene>
<reference evidence="3" key="1">
    <citation type="submission" date="2021-01" db="EMBL/GenBank/DDBJ databases">
        <title>Whole genome shotgun sequence of Actinoplanes cyaneus NBRC 14990.</title>
        <authorList>
            <person name="Komaki H."/>
            <person name="Tamura T."/>
        </authorList>
    </citation>
    <scope>NUCLEOTIDE SEQUENCE</scope>
    <source>
        <strain evidence="3">NBRC 14990</strain>
    </source>
</reference>
<dbReference type="EMBL" id="BOMH01000027">
    <property type="protein sequence ID" value="GID65565.1"/>
    <property type="molecule type" value="Genomic_DNA"/>
</dbReference>
<dbReference type="RefSeq" id="WP_275407297.1">
    <property type="nucleotide sequence ID" value="NZ_BAAAUC010000003.1"/>
</dbReference>
<dbReference type="InterPro" id="IPR000253">
    <property type="entry name" value="FHA_dom"/>
</dbReference>
<evidence type="ECO:0000313" key="4">
    <source>
        <dbReference type="Proteomes" id="UP000619479"/>
    </source>
</evidence>
<sequence>MAQLICPGCKAEIQPGEQYCRSACFLTPISKPAEDPTTPELTPVPEPAPMVVTPAPAPAASPCGDPDCPHGGRAPAAGCRACGLRGAAAATTLRFTGFVIAVGPDRPLVVGRENSPLADRITGYPNVSRQHAEIRSDGTALTVVDLGSMNGTFVNDRRLPPREPTAVRAGDRVRFATRLEATVTGETS</sequence>
<proteinExistence type="predicted"/>
<dbReference type="AlphaFoldDB" id="A0A919IGE4"/>
<dbReference type="CDD" id="cd00060">
    <property type="entry name" value="FHA"/>
    <property type="match status" value="1"/>
</dbReference>
<accession>A0A919IGE4</accession>
<dbReference type="Gene3D" id="2.60.200.20">
    <property type="match status" value="1"/>
</dbReference>
<evidence type="ECO:0000256" key="1">
    <source>
        <dbReference type="ARBA" id="ARBA00022553"/>
    </source>
</evidence>
<organism evidence="3 4">
    <name type="scientific">Actinoplanes cyaneus</name>
    <dbReference type="NCBI Taxonomy" id="52696"/>
    <lineage>
        <taxon>Bacteria</taxon>
        <taxon>Bacillati</taxon>
        <taxon>Actinomycetota</taxon>
        <taxon>Actinomycetes</taxon>
        <taxon>Micromonosporales</taxon>
        <taxon>Micromonosporaceae</taxon>
        <taxon>Actinoplanes</taxon>
    </lineage>
</organism>
<dbReference type="SMART" id="SM00240">
    <property type="entry name" value="FHA"/>
    <property type="match status" value="1"/>
</dbReference>